<comment type="caution">
    <text evidence="1">The sequence shown here is derived from an EMBL/GenBank/DDBJ whole genome shotgun (WGS) entry which is preliminary data.</text>
</comment>
<proteinExistence type="predicted"/>
<accession>A0A209A5Q2</accession>
<sequence>MSNYPEYVPDDFIALYESGILTDFTIPTPTETPDELESAGLSLDSTAWKRGMSQIEVAKNLIFSKEMSAAWGALSERFNECAVPFFIYQLFIMEICEALKGPNDWVLLTPKEKNEKVSKIHKLAKTLYFELVNTPLDKNIMNYMRHEFYIDNFISNLSPGKRKEAGDYLELFLFKENNIYLDKEPGAMFGFWNINGVCFCETSSILQDLFREAEIYECTSTIKRKTDAYKTFFIRKISTFFQEKFGTHLYEITASVSSTFLKREITHKDVRASLRST</sequence>
<name>A0A209A5Q2_YERIN</name>
<dbReference type="EMBL" id="NHOI01000008">
    <property type="protein sequence ID" value="OVZ88107.1"/>
    <property type="molecule type" value="Genomic_DNA"/>
</dbReference>
<evidence type="ECO:0000313" key="1">
    <source>
        <dbReference type="EMBL" id="OVZ88107.1"/>
    </source>
</evidence>
<dbReference type="RefSeq" id="WP_087815566.1">
    <property type="nucleotide sequence ID" value="NZ_CBCPKE010000020.1"/>
</dbReference>
<gene>
    <name evidence="1" type="ORF">CBW57_06300</name>
</gene>
<organism evidence="1 2">
    <name type="scientific">Yersinia intermedia</name>
    <dbReference type="NCBI Taxonomy" id="631"/>
    <lineage>
        <taxon>Bacteria</taxon>
        <taxon>Pseudomonadati</taxon>
        <taxon>Pseudomonadota</taxon>
        <taxon>Gammaproteobacteria</taxon>
        <taxon>Enterobacterales</taxon>
        <taxon>Yersiniaceae</taxon>
        <taxon>Yersinia</taxon>
    </lineage>
</organism>
<protein>
    <submittedName>
        <fullName evidence="1">Uncharacterized protein</fullName>
    </submittedName>
</protein>
<reference evidence="1 2" key="1">
    <citation type="submission" date="2017-05" db="EMBL/GenBank/DDBJ databases">
        <title>Whole genome sequencing of Yersinia kristensenii.</title>
        <authorList>
            <person name="Campioni F."/>
        </authorList>
    </citation>
    <scope>NUCLEOTIDE SEQUENCE [LARGE SCALE GENOMIC DNA]</scope>
    <source>
        <strain evidence="1 2">CFSAN060536</strain>
    </source>
</reference>
<dbReference type="AlphaFoldDB" id="A0A209A5Q2"/>
<evidence type="ECO:0000313" key="2">
    <source>
        <dbReference type="Proteomes" id="UP000196440"/>
    </source>
</evidence>
<dbReference type="Proteomes" id="UP000196440">
    <property type="component" value="Unassembled WGS sequence"/>
</dbReference>